<keyword evidence="2" id="KW-0472">Membrane</keyword>
<protein>
    <submittedName>
        <fullName evidence="3">Uncharacterized protein</fullName>
    </submittedName>
</protein>
<evidence type="ECO:0000313" key="3">
    <source>
        <dbReference type="EMBL" id="ATY61895.1"/>
    </source>
</evidence>
<keyword evidence="2" id="KW-1133">Transmembrane helix</keyword>
<sequence length="186" mass="20027">MSTPPSLTSSVRQHAAGAYHYAQRSLDRVVEPETRLRVYDASYALASTRPLIFSAALALLFFSALPILLFAVFSVCVASMAVGGGILFALFWLALGVLVLVPTLAVTSVLALVVWAWVVGSFIVVRAMYGAVVKWDAGRYPAGAEMKGLRQQQQLRQPPPVPQSRPEKKSANGNGQETNAPVDRDA</sequence>
<dbReference type="Pfam" id="PF16015">
    <property type="entry name" value="Promethin"/>
    <property type="match status" value="1"/>
</dbReference>
<proteinExistence type="predicted"/>
<feature type="transmembrane region" description="Helical" evidence="2">
    <location>
        <begin position="107"/>
        <end position="129"/>
    </location>
</feature>
<dbReference type="OrthoDB" id="3928876at2759"/>
<dbReference type="EMBL" id="CP023324">
    <property type="protein sequence ID" value="ATY61895.1"/>
    <property type="molecule type" value="Genomic_DNA"/>
</dbReference>
<feature type="transmembrane region" description="Helical" evidence="2">
    <location>
        <begin position="80"/>
        <end position="101"/>
    </location>
</feature>
<accession>A0A2H4SFK4</accession>
<feature type="region of interest" description="Disordered" evidence="1">
    <location>
        <begin position="147"/>
        <end position="186"/>
    </location>
</feature>
<keyword evidence="2" id="KW-0812">Transmembrane</keyword>
<dbReference type="Proteomes" id="UP000323067">
    <property type="component" value="Chromosome vii"/>
</dbReference>
<evidence type="ECO:0000256" key="2">
    <source>
        <dbReference type="SAM" id="Phobius"/>
    </source>
</evidence>
<evidence type="ECO:0000313" key="4">
    <source>
        <dbReference type="Proteomes" id="UP000323067"/>
    </source>
</evidence>
<dbReference type="AlphaFoldDB" id="A0A2H4SFK4"/>
<organism evidence="3 4">
    <name type="scientific">Cordyceps militaris</name>
    <name type="common">Caterpillar fungus</name>
    <name type="synonym">Clavaria militaris</name>
    <dbReference type="NCBI Taxonomy" id="73501"/>
    <lineage>
        <taxon>Eukaryota</taxon>
        <taxon>Fungi</taxon>
        <taxon>Dikarya</taxon>
        <taxon>Ascomycota</taxon>
        <taxon>Pezizomycotina</taxon>
        <taxon>Sordariomycetes</taxon>
        <taxon>Hypocreomycetidae</taxon>
        <taxon>Hypocreales</taxon>
        <taxon>Cordycipitaceae</taxon>
        <taxon>Cordyceps</taxon>
    </lineage>
</organism>
<feature type="transmembrane region" description="Helical" evidence="2">
    <location>
        <begin position="51"/>
        <end position="73"/>
    </location>
</feature>
<dbReference type="VEuPathDB" id="FungiDB:A9K55_007774"/>
<name>A0A2H4SFK4_CORMI</name>
<evidence type="ECO:0000256" key="1">
    <source>
        <dbReference type="SAM" id="MobiDB-lite"/>
    </source>
</evidence>
<gene>
    <name evidence="3" type="ORF">A9K55_007774</name>
</gene>
<reference evidence="3 4" key="1">
    <citation type="journal article" date="2017" name="BMC Genomics">
        <title>Chromosome level assembly and secondary metabolite potential of the parasitic fungus Cordyceps militaris.</title>
        <authorList>
            <person name="Kramer G.J."/>
            <person name="Nodwell J.R."/>
        </authorList>
    </citation>
    <scope>NUCLEOTIDE SEQUENCE [LARGE SCALE GENOMIC DNA]</scope>
    <source>
        <strain evidence="3 4">ATCC 34164</strain>
    </source>
</reference>
<dbReference type="VEuPathDB" id="FungiDB:CCM_07129"/>